<dbReference type="InterPro" id="IPR038883">
    <property type="entry name" value="AN11006-like"/>
</dbReference>
<evidence type="ECO:0000313" key="3">
    <source>
        <dbReference type="Proteomes" id="UP000077069"/>
    </source>
</evidence>
<dbReference type="RefSeq" id="XP_018032783.1">
    <property type="nucleotide sequence ID" value="XM_018179183.1"/>
</dbReference>
<dbReference type="EMBL" id="KV441556">
    <property type="protein sequence ID" value="OAG02418.1"/>
    <property type="molecule type" value="Genomic_DNA"/>
</dbReference>
<dbReference type="Proteomes" id="UP000077069">
    <property type="component" value="Unassembled WGS sequence"/>
</dbReference>
<dbReference type="PANTHER" id="PTHR42085:SF1">
    <property type="entry name" value="F-BOX DOMAIN-CONTAINING PROTEIN"/>
    <property type="match status" value="1"/>
</dbReference>
<protein>
    <recommendedName>
        <fullName evidence="4">F-box domain-containing protein</fullName>
    </recommendedName>
</protein>
<dbReference type="GeneID" id="28762669"/>
<proteinExistence type="predicted"/>
<keyword evidence="3" id="KW-1185">Reference proteome</keyword>
<sequence>MESINFSIGRSSSRRLADRSDTNPVRARLRHRRTESTIVSSGVMFELIARTNSAPPTSAAPNAHVSKPHSTFEGLPGELRNCIYRSLFARHPNILALRDNRLYNMYAVPGRKSYFKSLPGLAYTNRRTYDEIATFLLENHTMEVSVLDDLHYLEDTLEQLPGQKGWNSVRSMKFTRFSDLATSPARTPRPSPHA</sequence>
<evidence type="ECO:0000256" key="1">
    <source>
        <dbReference type="SAM" id="MobiDB-lite"/>
    </source>
</evidence>
<name>A0A177C6L6_9PLEO</name>
<evidence type="ECO:0008006" key="4">
    <source>
        <dbReference type="Google" id="ProtNLM"/>
    </source>
</evidence>
<dbReference type="AlphaFoldDB" id="A0A177C6L6"/>
<dbReference type="InParanoid" id="A0A177C6L6"/>
<accession>A0A177C6L6</accession>
<dbReference type="OrthoDB" id="3779151at2759"/>
<evidence type="ECO:0000313" key="2">
    <source>
        <dbReference type="EMBL" id="OAG02418.1"/>
    </source>
</evidence>
<gene>
    <name evidence="2" type="ORF">CC84DRAFT_1167470</name>
</gene>
<feature type="region of interest" description="Disordered" evidence="1">
    <location>
        <begin position="1"/>
        <end position="24"/>
    </location>
</feature>
<organism evidence="2 3">
    <name type="scientific">Paraphaeosphaeria sporulosa</name>
    <dbReference type="NCBI Taxonomy" id="1460663"/>
    <lineage>
        <taxon>Eukaryota</taxon>
        <taxon>Fungi</taxon>
        <taxon>Dikarya</taxon>
        <taxon>Ascomycota</taxon>
        <taxon>Pezizomycotina</taxon>
        <taxon>Dothideomycetes</taxon>
        <taxon>Pleosporomycetidae</taxon>
        <taxon>Pleosporales</taxon>
        <taxon>Massarineae</taxon>
        <taxon>Didymosphaeriaceae</taxon>
        <taxon>Paraphaeosphaeria</taxon>
    </lineage>
</organism>
<reference evidence="2 3" key="1">
    <citation type="submission" date="2016-05" db="EMBL/GenBank/DDBJ databases">
        <title>Comparative analysis of secretome profiles of manganese(II)-oxidizing ascomycete fungi.</title>
        <authorList>
            <consortium name="DOE Joint Genome Institute"/>
            <person name="Zeiner C.A."/>
            <person name="Purvine S.O."/>
            <person name="Zink E.M."/>
            <person name="Wu S."/>
            <person name="Pasa-Tolic L."/>
            <person name="Chaput D.L."/>
            <person name="Haridas S."/>
            <person name="Grigoriev I.V."/>
            <person name="Santelli C.M."/>
            <person name="Hansel C.M."/>
        </authorList>
    </citation>
    <scope>NUCLEOTIDE SEQUENCE [LARGE SCALE GENOMIC DNA]</scope>
    <source>
        <strain evidence="2 3">AP3s5-JAC2a</strain>
    </source>
</reference>
<dbReference type="PANTHER" id="PTHR42085">
    <property type="entry name" value="F-BOX DOMAIN-CONTAINING PROTEIN"/>
    <property type="match status" value="1"/>
</dbReference>